<dbReference type="PANTHER" id="PTHR10196">
    <property type="entry name" value="SUGAR KINASE"/>
    <property type="match status" value="1"/>
</dbReference>
<feature type="binding site" evidence="11">
    <location>
        <position position="12"/>
    </location>
    <ligand>
        <name>ADP</name>
        <dbReference type="ChEBI" id="CHEBI:456216"/>
    </ligand>
</feature>
<keyword evidence="6 11" id="KW-0319">Glycerol metabolism</keyword>
<dbReference type="PROSITE" id="PS00445">
    <property type="entry name" value="FGGY_KINASES_2"/>
    <property type="match status" value="1"/>
</dbReference>
<evidence type="ECO:0000259" key="14">
    <source>
        <dbReference type="Pfam" id="PF02782"/>
    </source>
</evidence>
<gene>
    <name evidence="11" type="primary">glpK</name>
    <name evidence="15" type="ORF">IQ19_01766</name>
</gene>
<dbReference type="OrthoDB" id="9805576at2"/>
<dbReference type="FunFam" id="3.30.420.40:FF:000008">
    <property type="entry name" value="Glycerol kinase"/>
    <property type="match status" value="1"/>
</dbReference>
<evidence type="ECO:0000256" key="5">
    <source>
        <dbReference type="ARBA" id="ARBA00022777"/>
    </source>
</evidence>
<keyword evidence="11" id="KW-0597">Phosphoprotein</keyword>
<feature type="binding site" evidence="11">
    <location>
        <position position="82"/>
    </location>
    <ligand>
        <name>sn-glycerol 3-phosphate</name>
        <dbReference type="ChEBI" id="CHEBI:57597"/>
    </ligand>
</feature>
<dbReference type="PIRSF" id="PIRSF000538">
    <property type="entry name" value="GlpK"/>
    <property type="match status" value="1"/>
</dbReference>
<dbReference type="InterPro" id="IPR018483">
    <property type="entry name" value="Carb_kinase_FGGY_CS"/>
</dbReference>
<comment type="activity regulation">
    <text evidence="11">Activated by phosphorylation and inhibited by fructose 1,6-bisphosphate (FBP).</text>
</comment>
<feature type="binding site" evidence="11">
    <location>
        <position position="309"/>
    </location>
    <ligand>
        <name>ADP</name>
        <dbReference type="ChEBI" id="CHEBI:456216"/>
    </ligand>
</feature>
<evidence type="ECO:0000256" key="12">
    <source>
        <dbReference type="RuleBase" id="RU003733"/>
    </source>
</evidence>
<keyword evidence="3 11" id="KW-0808">Transferase</keyword>
<feature type="binding site" evidence="11">
    <location>
        <position position="410"/>
    </location>
    <ligand>
        <name>ATP</name>
        <dbReference type="ChEBI" id="CHEBI:30616"/>
    </ligand>
</feature>
<dbReference type="RefSeq" id="WP_144541932.1">
    <property type="nucleotide sequence ID" value="NZ_CBCSDC010000006.1"/>
</dbReference>
<feature type="binding site" evidence="11">
    <location>
        <position position="245"/>
    </location>
    <ligand>
        <name>glycerol</name>
        <dbReference type="ChEBI" id="CHEBI:17754"/>
    </ligand>
</feature>
<sequence>MEKYILSLDQGTTSSRAILFNKKGEIVHTAQKEFTQHFPKPGWVEHNANEIWGSILSVIAGVLSESGVKPEQIAGIGITNQRETTVVWDKETGAPVYNAIVWQSRQTSGICDDLKEKGYNDLFRKKTGLLIDAYFSGTKIKWILDHVEGAREKAEQGKLLFGTIDTWLIWKLSGGKVHVTDYSNASRTLMFNIHDLKWDEELLDILAVPKLMLPEVKPSSEVYAHTVDYHFFGKEVPIAGAAGDQQAALFGQACFDKGMAKNTYGTGCFMLMNTGEKAVRSEHGLLTTIAWGLDGKIEYALEGSIFVAGSAIQWLRDGMRMLKDAKDSESYAKKVDSTDGVYVVPAFVGLGTPYWDSDVRGAVFGVTRGTSKEHFIRATLESLAYQTKDVLSAMEADSGIELKTLRVDGGAVKNNFLMEFQSDILNVPVERPTINETTALGAAYLAGLAVGYWNSQEEIAEQWAIDKSFSPSMAEEVRTDLYGGWKKAVEAAIAFK</sequence>
<dbReference type="GeneID" id="65402980"/>
<feature type="binding site" evidence="11">
    <location>
        <position position="134"/>
    </location>
    <ligand>
        <name>sn-glycerol 3-phosphate</name>
        <dbReference type="ChEBI" id="CHEBI:57597"/>
    </ligand>
</feature>
<feature type="binding site" evidence="11">
    <location>
        <position position="13"/>
    </location>
    <ligand>
        <name>ATP</name>
        <dbReference type="ChEBI" id="CHEBI:30616"/>
    </ligand>
</feature>
<reference evidence="15 16" key="1">
    <citation type="journal article" date="2015" name="Stand. Genomic Sci.">
        <title>Genomic Encyclopedia of Bacterial and Archaeal Type Strains, Phase III: the genomes of soil and plant-associated and newly described type strains.</title>
        <authorList>
            <person name="Whitman W.B."/>
            <person name="Woyke T."/>
            <person name="Klenk H.P."/>
            <person name="Zhou Y."/>
            <person name="Lilburn T.G."/>
            <person name="Beck B.J."/>
            <person name="De Vos P."/>
            <person name="Vandamme P."/>
            <person name="Eisen J.A."/>
            <person name="Garrity G."/>
            <person name="Hugenholtz P."/>
            <person name="Kyrpides N.C."/>
        </authorList>
    </citation>
    <scope>NUCLEOTIDE SEQUENCE [LARGE SCALE GENOMIC DNA]</scope>
    <source>
        <strain evidence="15 16">CGMCC 1.10115</strain>
    </source>
</reference>
<dbReference type="InterPro" id="IPR018485">
    <property type="entry name" value="FGGY_C"/>
</dbReference>
<dbReference type="Proteomes" id="UP000318667">
    <property type="component" value="Unassembled WGS sequence"/>
</dbReference>
<feature type="binding site" evidence="11">
    <location>
        <position position="82"/>
    </location>
    <ligand>
        <name>glycerol</name>
        <dbReference type="ChEBI" id="CHEBI:17754"/>
    </ligand>
</feature>
<feature type="domain" description="Carbohydrate kinase FGGY N-terminal" evidence="13">
    <location>
        <begin position="4"/>
        <end position="251"/>
    </location>
</feature>
<organism evidence="15 16">
    <name type="scientific">Cytobacillus oceanisediminis</name>
    <dbReference type="NCBI Taxonomy" id="665099"/>
    <lineage>
        <taxon>Bacteria</taxon>
        <taxon>Bacillati</taxon>
        <taxon>Bacillota</taxon>
        <taxon>Bacilli</taxon>
        <taxon>Bacillales</taxon>
        <taxon>Bacillaceae</taxon>
        <taxon>Cytobacillus</taxon>
    </lineage>
</organism>
<dbReference type="GO" id="GO:0006072">
    <property type="term" value="P:glycerol-3-phosphate metabolic process"/>
    <property type="evidence" value="ECO:0007669"/>
    <property type="project" value="InterPro"/>
</dbReference>
<feature type="binding site" evidence="11">
    <location>
        <position position="244"/>
    </location>
    <ligand>
        <name>sn-glycerol 3-phosphate</name>
        <dbReference type="ChEBI" id="CHEBI:57597"/>
    </ligand>
</feature>
<dbReference type="GO" id="GO:0004370">
    <property type="term" value="F:glycerol kinase activity"/>
    <property type="evidence" value="ECO:0007669"/>
    <property type="project" value="UniProtKB-UniRule"/>
</dbReference>
<dbReference type="CDD" id="cd07786">
    <property type="entry name" value="FGGY_EcGK_like"/>
    <property type="match status" value="1"/>
</dbReference>
<feature type="binding site" evidence="11">
    <location>
        <position position="410"/>
    </location>
    <ligand>
        <name>ADP</name>
        <dbReference type="ChEBI" id="CHEBI:456216"/>
    </ligand>
</feature>
<dbReference type="SUPFAM" id="SSF53067">
    <property type="entry name" value="Actin-like ATPase domain"/>
    <property type="match status" value="2"/>
</dbReference>
<proteinExistence type="inferred from homology"/>
<dbReference type="InterPro" id="IPR005999">
    <property type="entry name" value="Glycerol_kin"/>
</dbReference>
<protein>
    <recommendedName>
        <fullName evidence="11">Glycerol kinase</fullName>
        <ecNumber evidence="11">2.7.1.30</ecNumber>
    </recommendedName>
    <alternativeName>
        <fullName evidence="11">ATP:glycerol 3-phosphotransferase</fullName>
    </alternativeName>
    <alternativeName>
        <fullName evidence="11">Glycerokinase</fullName>
        <shortName evidence="11">GK</shortName>
    </alternativeName>
</protein>
<evidence type="ECO:0000256" key="1">
    <source>
        <dbReference type="ARBA" id="ARBA00005190"/>
    </source>
</evidence>
<feature type="binding site" evidence="11">
    <location>
        <position position="266"/>
    </location>
    <ligand>
        <name>ADP</name>
        <dbReference type="ChEBI" id="CHEBI:456216"/>
    </ligand>
</feature>
<dbReference type="Gene3D" id="3.30.420.40">
    <property type="match status" value="2"/>
</dbReference>
<dbReference type="Pfam" id="PF02782">
    <property type="entry name" value="FGGY_C"/>
    <property type="match status" value="1"/>
</dbReference>
<evidence type="ECO:0000313" key="16">
    <source>
        <dbReference type="Proteomes" id="UP000318667"/>
    </source>
</evidence>
<feature type="modified residue" description="Phosphohistidine; by HPr" evidence="11">
    <location>
        <position position="230"/>
    </location>
</feature>
<name>A0A562K295_9BACI</name>
<keyword evidence="5 11" id="KW-0418">Kinase</keyword>
<feature type="binding site" evidence="11">
    <location>
        <position position="14"/>
    </location>
    <ligand>
        <name>ATP</name>
        <dbReference type="ChEBI" id="CHEBI:30616"/>
    </ligand>
</feature>
<evidence type="ECO:0000256" key="8">
    <source>
        <dbReference type="ARBA" id="ARBA00052101"/>
    </source>
</evidence>
<evidence type="ECO:0000256" key="7">
    <source>
        <dbReference type="ARBA" id="ARBA00022840"/>
    </source>
</evidence>
<feature type="binding site" evidence="11">
    <location>
        <position position="83"/>
    </location>
    <ligand>
        <name>sn-glycerol 3-phosphate</name>
        <dbReference type="ChEBI" id="CHEBI:57597"/>
    </ligand>
</feature>
<comment type="subunit">
    <text evidence="10 11">Homotetramer and homodimer (in equilibrium).</text>
</comment>
<evidence type="ECO:0000256" key="6">
    <source>
        <dbReference type="ARBA" id="ARBA00022798"/>
    </source>
</evidence>
<dbReference type="FunFam" id="3.30.420.40:FF:000007">
    <property type="entry name" value="Glycerol kinase"/>
    <property type="match status" value="1"/>
</dbReference>
<evidence type="ECO:0000256" key="2">
    <source>
        <dbReference type="ARBA" id="ARBA00009156"/>
    </source>
</evidence>
<dbReference type="InterPro" id="IPR000577">
    <property type="entry name" value="Carb_kinase_FGGY"/>
</dbReference>
<keyword evidence="7 11" id="KW-0067">ATP-binding</keyword>
<feature type="domain" description="Carbohydrate kinase FGGY C-terminal" evidence="14">
    <location>
        <begin position="261"/>
        <end position="449"/>
    </location>
</feature>
<evidence type="ECO:0000256" key="10">
    <source>
        <dbReference type="ARBA" id="ARBA00063665"/>
    </source>
</evidence>
<dbReference type="GO" id="GO:0005524">
    <property type="term" value="F:ATP binding"/>
    <property type="evidence" value="ECO:0007669"/>
    <property type="project" value="UniProtKB-UniRule"/>
</dbReference>
<accession>A0A562K295</accession>
<feature type="binding site" evidence="11">
    <location>
        <position position="16"/>
    </location>
    <ligand>
        <name>ADP</name>
        <dbReference type="ChEBI" id="CHEBI:456216"/>
    </ligand>
</feature>
<comment type="pathway">
    <text evidence="1 11">Polyol metabolism; glycerol degradation via glycerol kinase pathway; sn-glycerol 3-phosphate from glycerol: step 1/1.</text>
</comment>
<dbReference type="PANTHER" id="PTHR10196:SF69">
    <property type="entry name" value="GLYCEROL KINASE"/>
    <property type="match status" value="1"/>
</dbReference>
<feature type="binding site" evidence="11">
    <location>
        <position position="12"/>
    </location>
    <ligand>
        <name>ATP</name>
        <dbReference type="ChEBI" id="CHEBI:30616"/>
    </ligand>
</feature>
<dbReference type="NCBIfam" id="NF000756">
    <property type="entry name" value="PRK00047.1"/>
    <property type="match status" value="1"/>
</dbReference>
<feature type="binding site" evidence="11">
    <location>
        <position position="134"/>
    </location>
    <ligand>
        <name>glycerol</name>
        <dbReference type="ChEBI" id="CHEBI:17754"/>
    </ligand>
</feature>
<dbReference type="GO" id="GO:0019563">
    <property type="term" value="P:glycerol catabolic process"/>
    <property type="evidence" value="ECO:0007669"/>
    <property type="project" value="UniProtKB-UniRule"/>
</dbReference>
<evidence type="ECO:0000256" key="3">
    <source>
        <dbReference type="ARBA" id="ARBA00022679"/>
    </source>
</evidence>
<comment type="function">
    <text evidence="9 11">Key enzyme in the regulation of glycerol uptake and metabolism. Catalyzes the phosphorylation of glycerol to yield sn-glycerol 3-phosphate.</text>
</comment>
<dbReference type="InterPro" id="IPR043129">
    <property type="entry name" value="ATPase_NBD"/>
</dbReference>
<dbReference type="EC" id="2.7.1.30" evidence="11"/>
<dbReference type="NCBIfam" id="TIGR01311">
    <property type="entry name" value="glycerol_kin"/>
    <property type="match status" value="1"/>
</dbReference>
<feature type="binding site" evidence="11">
    <location>
        <position position="266"/>
    </location>
    <ligand>
        <name>ATP</name>
        <dbReference type="ChEBI" id="CHEBI:30616"/>
    </ligand>
</feature>
<dbReference type="PROSITE" id="PS00933">
    <property type="entry name" value="FGGY_KINASES_1"/>
    <property type="match status" value="1"/>
</dbReference>
<keyword evidence="16" id="KW-1185">Reference proteome</keyword>
<feature type="binding site" evidence="11">
    <location>
        <position position="12"/>
    </location>
    <ligand>
        <name>sn-glycerol 3-phosphate</name>
        <dbReference type="ChEBI" id="CHEBI:57597"/>
    </ligand>
</feature>
<dbReference type="Pfam" id="PF00370">
    <property type="entry name" value="FGGY_N"/>
    <property type="match status" value="1"/>
</dbReference>
<feature type="binding site" evidence="11">
    <location>
        <position position="414"/>
    </location>
    <ligand>
        <name>ADP</name>
        <dbReference type="ChEBI" id="CHEBI:456216"/>
    </ligand>
</feature>
<dbReference type="EMBL" id="VLKI01000003">
    <property type="protein sequence ID" value="TWH89335.1"/>
    <property type="molecule type" value="Genomic_DNA"/>
</dbReference>
<feature type="binding site" evidence="11">
    <location>
        <position position="313"/>
    </location>
    <ligand>
        <name>ATP</name>
        <dbReference type="ChEBI" id="CHEBI:30616"/>
    </ligand>
</feature>
<comment type="caution">
    <text evidence="15">The sequence shown here is derived from an EMBL/GenBank/DDBJ whole genome shotgun (WGS) entry which is preliminary data.</text>
</comment>
<dbReference type="InterPro" id="IPR018484">
    <property type="entry name" value="FGGY_N"/>
</dbReference>
<comment type="PTM">
    <text evidence="11">The phosphoenolpyruvate-dependent sugar phosphotransferase system (PTS), including enzyme I, and histidine-containing protein (HPr) are required for the phosphorylation, which leads to the activation of the enzyme.</text>
</comment>
<keyword evidence="4 11" id="KW-0547">Nucleotide-binding</keyword>
<comment type="similarity">
    <text evidence="2 11 12">Belongs to the FGGY kinase family.</text>
</comment>
<comment type="catalytic activity">
    <reaction evidence="8 11">
        <text>glycerol + ATP = sn-glycerol 3-phosphate + ADP + H(+)</text>
        <dbReference type="Rhea" id="RHEA:21644"/>
        <dbReference type="ChEBI" id="CHEBI:15378"/>
        <dbReference type="ChEBI" id="CHEBI:17754"/>
        <dbReference type="ChEBI" id="CHEBI:30616"/>
        <dbReference type="ChEBI" id="CHEBI:57597"/>
        <dbReference type="ChEBI" id="CHEBI:456216"/>
        <dbReference type="EC" id="2.7.1.30"/>
    </reaction>
</comment>
<evidence type="ECO:0000259" key="13">
    <source>
        <dbReference type="Pfam" id="PF00370"/>
    </source>
</evidence>
<feature type="binding site" evidence="11">
    <location>
        <position position="83"/>
    </location>
    <ligand>
        <name>glycerol</name>
        <dbReference type="ChEBI" id="CHEBI:17754"/>
    </ligand>
</feature>
<dbReference type="AlphaFoldDB" id="A0A562K295"/>
<evidence type="ECO:0000256" key="11">
    <source>
        <dbReference type="HAMAP-Rule" id="MF_00186"/>
    </source>
</evidence>
<dbReference type="UniPathway" id="UPA00618">
    <property type="reaction ID" value="UER00672"/>
</dbReference>
<feature type="binding site" evidence="11">
    <location>
        <position position="244"/>
    </location>
    <ligand>
        <name>glycerol</name>
        <dbReference type="ChEBI" id="CHEBI:17754"/>
    </ligand>
</feature>
<evidence type="ECO:0000256" key="4">
    <source>
        <dbReference type="ARBA" id="ARBA00022741"/>
    </source>
</evidence>
<dbReference type="GO" id="GO:0005829">
    <property type="term" value="C:cytosol"/>
    <property type="evidence" value="ECO:0007669"/>
    <property type="project" value="TreeGrafter"/>
</dbReference>
<feature type="binding site" evidence="11">
    <location>
        <position position="309"/>
    </location>
    <ligand>
        <name>ATP</name>
        <dbReference type="ChEBI" id="CHEBI:30616"/>
    </ligand>
</feature>
<evidence type="ECO:0000313" key="15">
    <source>
        <dbReference type="EMBL" id="TWH89335.1"/>
    </source>
</evidence>
<evidence type="ECO:0000256" key="9">
    <source>
        <dbReference type="ARBA" id="ARBA00054633"/>
    </source>
</evidence>
<dbReference type="HAMAP" id="MF_00186">
    <property type="entry name" value="Glycerol_kin"/>
    <property type="match status" value="1"/>
</dbReference>